<evidence type="ECO:0000256" key="10">
    <source>
        <dbReference type="PROSITE-ProRule" id="PRU00076"/>
    </source>
</evidence>
<feature type="signal peptide" evidence="15">
    <location>
        <begin position="1"/>
        <end position="23"/>
    </location>
</feature>
<dbReference type="CDD" id="cd00054">
    <property type="entry name" value="EGF_CA"/>
    <property type="match status" value="1"/>
</dbReference>
<feature type="region of interest" description="Disordered" evidence="13">
    <location>
        <begin position="2683"/>
        <end position="2744"/>
    </location>
</feature>
<feature type="domain" description="EGF-like" evidence="17">
    <location>
        <begin position="2013"/>
        <end position="2050"/>
    </location>
</feature>
<dbReference type="RefSeq" id="XP_005106527.1">
    <property type="nucleotide sequence ID" value="XM_005106470.3"/>
</dbReference>
<comment type="subcellular location">
    <subcellularLocation>
        <location evidence="11">Cell membrane</location>
        <topology evidence="11">Single-pass type I membrane protein</topology>
    </subcellularLocation>
    <subcellularLocation>
        <location evidence="1">Membrane</location>
        <topology evidence="1">Single-pass membrane protein</topology>
    </subcellularLocation>
</comment>
<evidence type="ECO:0000313" key="19">
    <source>
        <dbReference type="Proteomes" id="UP000694888"/>
    </source>
</evidence>
<evidence type="ECO:0000256" key="12">
    <source>
        <dbReference type="RuleBase" id="RU004357"/>
    </source>
</evidence>
<dbReference type="PROSITE" id="PS01186">
    <property type="entry name" value="EGF_2"/>
    <property type="match status" value="2"/>
</dbReference>
<reference evidence="20" key="1">
    <citation type="submission" date="2025-08" db="UniProtKB">
        <authorList>
            <consortium name="RefSeq"/>
        </authorList>
    </citation>
    <scope>IDENTIFICATION</scope>
</reference>
<feature type="domain" description="Cadherin" evidence="18">
    <location>
        <begin position="1421"/>
        <end position="1528"/>
    </location>
</feature>
<proteinExistence type="predicted"/>
<feature type="domain" description="Cadherin" evidence="18">
    <location>
        <begin position="1634"/>
        <end position="1755"/>
    </location>
</feature>
<evidence type="ECO:0000256" key="7">
    <source>
        <dbReference type="ARBA" id="ARBA00023136"/>
    </source>
</evidence>
<dbReference type="InterPro" id="IPR000742">
    <property type="entry name" value="EGF"/>
</dbReference>
<keyword evidence="4" id="KW-0677">Repeat</keyword>
<dbReference type="Pfam" id="PF00028">
    <property type="entry name" value="Cadherin"/>
    <property type="match status" value="9"/>
</dbReference>
<evidence type="ECO:0000256" key="8">
    <source>
        <dbReference type="ARBA" id="ARBA00023157"/>
    </source>
</evidence>
<feature type="domain" description="Laminin G" evidence="16">
    <location>
        <begin position="2305"/>
        <end position="2504"/>
    </location>
</feature>
<evidence type="ECO:0000256" key="9">
    <source>
        <dbReference type="PROSITE-ProRule" id="PRU00043"/>
    </source>
</evidence>
<protein>
    <submittedName>
        <fullName evidence="20">Neural-cadherin</fullName>
    </submittedName>
</protein>
<feature type="disulfide bond" evidence="10">
    <location>
        <begin position="2568"/>
        <end position="2577"/>
    </location>
</feature>
<feature type="domain" description="EGF-like" evidence="17">
    <location>
        <begin position="2543"/>
        <end position="2578"/>
    </location>
</feature>
<feature type="disulfide bond" evidence="10">
    <location>
        <begin position="2040"/>
        <end position="2049"/>
    </location>
</feature>
<feature type="domain" description="Cadherin" evidence="18">
    <location>
        <begin position="734"/>
        <end position="834"/>
    </location>
</feature>
<dbReference type="PROSITE" id="PS50025">
    <property type="entry name" value="LAM_G_DOMAIN"/>
    <property type="match status" value="2"/>
</dbReference>
<feature type="domain" description="Cadherin" evidence="18">
    <location>
        <begin position="1083"/>
        <end position="1186"/>
    </location>
</feature>
<dbReference type="InterPro" id="IPR013320">
    <property type="entry name" value="ConA-like_dom_sf"/>
</dbReference>
<gene>
    <name evidence="20" type="primary">LOC101855587</name>
</gene>
<name>A0ABM0K1G1_APLCA</name>
<feature type="domain" description="Cadherin" evidence="18">
    <location>
        <begin position="1529"/>
        <end position="1634"/>
    </location>
</feature>
<evidence type="ECO:0000256" key="6">
    <source>
        <dbReference type="ARBA" id="ARBA00022989"/>
    </source>
</evidence>
<dbReference type="PROSITE" id="PS00232">
    <property type="entry name" value="CADHERIN_1"/>
    <property type="match status" value="5"/>
</dbReference>
<feature type="compositionally biased region" description="Low complexity" evidence="13">
    <location>
        <begin position="2732"/>
        <end position="2741"/>
    </location>
</feature>
<evidence type="ECO:0000256" key="11">
    <source>
        <dbReference type="RuleBase" id="RU003318"/>
    </source>
</evidence>
<dbReference type="SMART" id="SM00181">
    <property type="entry name" value="EGF"/>
    <property type="match status" value="4"/>
</dbReference>
<evidence type="ECO:0000259" key="18">
    <source>
        <dbReference type="PROSITE" id="PS50268"/>
    </source>
</evidence>
<feature type="domain" description="Cadherin" evidence="18">
    <location>
        <begin position="409"/>
        <end position="513"/>
    </location>
</feature>
<dbReference type="SUPFAM" id="SSF49313">
    <property type="entry name" value="Cadherin-like"/>
    <property type="match status" value="15"/>
</dbReference>
<keyword evidence="5 9" id="KW-0106">Calcium</keyword>
<dbReference type="InterPro" id="IPR002126">
    <property type="entry name" value="Cadherin-like_dom"/>
</dbReference>
<feature type="domain" description="Laminin G" evidence="16">
    <location>
        <begin position="2051"/>
        <end position="2257"/>
    </location>
</feature>
<evidence type="ECO:0000259" key="17">
    <source>
        <dbReference type="PROSITE" id="PS50026"/>
    </source>
</evidence>
<comment type="caution">
    <text evidence="10">Lacks conserved residue(s) required for the propagation of feature annotation.</text>
</comment>
<dbReference type="InterPro" id="IPR001791">
    <property type="entry name" value="Laminin_G"/>
</dbReference>
<dbReference type="Gene3D" id="4.10.900.10">
    <property type="entry name" value="TCF3-CBD (Catenin binding domain)"/>
    <property type="match status" value="1"/>
</dbReference>
<feature type="domain" description="Cadherin" evidence="18">
    <location>
        <begin position="1775"/>
        <end position="1873"/>
    </location>
</feature>
<evidence type="ECO:0000256" key="2">
    <source>
        <dbReference type="ARBA" id="ARBA00022692"/>
    </source>
</evidence>
<dbReference type="GeneID" id="101855587"/>
<dbReference type="Gene3D" id="2.60.120.200">
    <property type="match status" value="2"/>
</dbReference>
<evidence type="ECO:0000256" key="1">
    <source>
        <dbReference type="ARBA" id="ARBA00004167"/>
    </source>
</evidence>
<feature type="domain" description="Cadherin" evidence="18">
    <location>
        <begin position="961"/>
        <end position="1082"/>
    </location>
</feature>
<keyword evidence="10" id="KW-0245">EGF-like domain</keyword>
<dbReference type="SMART" id="SM00112">
    <property type="entry name" value="CA"/>
    <property type="match status" value="15"/>
</dbReference>
<feature type="domain" description="Cadherin" evidence="18">
    <location>
        <begin position="1198"/>
        <end position="1302"/>
    </location>
</feature>
<evidence type="ECO:0000256" key="13">
    <source>
        <dbReference type="SAM" id="MobiDB-lite"/>
    </source>
</evidence>
<dbReference type="Pfam" id="PF24811">
    <property type="entry name" value="Ig_Shg"/>
    <property type="match status" value="1"/>
</dbReference>
<dbReference type="PROSITE" id="PS50026">
    <property type="entry name" value="EGF_3"/>
    <property type="match status" value="3"/>
</dbReference>
<accession>A0ABM0K1G1</accession>
<feature type="transmembrane region" description="Helical" evidence="14">
    <location>
        <begin position="2594"/>
        <end position="2616"/>
    </location>
</feature>
<evidence type="ECO:0000256" key="3">
    <source>
        <dbReference type="ARBA" id="ARBA00022729"/>
    </source>
</evidence>
<evidence type="ECO:0000256" key="4">
    <source>
        <dbReference type="ARBA" id="ARBA00022737"/>
    </source>
</evidence>
<keyword evidence="2 11" id="KW-0812">Transmembrane</keyword>
<feature type="domain" description="Cadherin" evidence="18">
    <location>
        <begin position="290"/>
        <end position="408"/>
    </location>
</feature>
<dbReference type="CDD" id="cd11304">
    <property type="entry name" value="Cadherin_repeat"/>
    <property type="match status" value="14"/>
</dbReference>
<comment type="function">
    <text evidence="12">Cadherins are calcium-dependent cell adhesion proteins.</text>
</comment>
<dbReference type="Pfam" id="PF01049">
    <property type="entry name" value="CADH_Y-type_LIR"/>
    <property type="match status" value="1"/>
</dbReference>
<keyword evidence="3 15" id="KW-0732">Signal</keyword>
<dbReference type="PANTHER" id="PTHR24027">
    <property type="entry name" value="CADHERIN-23"/>
    <property type="match status" value="1"/>
</dbReference>
<feature type="domain" description="Cadherin" evidence="18">
    <location>
        <begin position="176"/>
        <end position="289"/>
    </location>
</feature>
<sequence>MAFARRIIMDLVLIVLCLSVVSAQWQYSLPEESQYDLSEKAFVQKYRRQAETTAYDEIITQPSPIPEDAGSDTVLFDFNTVTISSEAASTFTFQVIETTDSVPQYEGLFVIEKRQVRFGHALSDTERRNYFDYEQYPTVVIIIVATQELGFHEKKWIKLSIPLVDVNDESPVLKNKPYPYQAAIPLEPEPGHTVYELLAEDPDTNSELEYRIADEADPDVKAFFRMEQVVEKDGTPDKIVEGHIKVSLRTAFTEGREFNIPVTIRDKQAVGQVTTATINVLVGPRPPQFFQEKYEGWIFETESTNNQVYTMPDLNGELIIQVRQFQDGYPMTFRVLDENNRESTQFRIDGNGRIYNKAALDFDVPRTLRPPKSRLIIKVTETSDFKNLENTVPLEITIKDENDNAPRFHLTQYMETVREDLNVGDTVMRIFADDHDSDDNAFVTYEVDSPYFDIKKVGNEGVITVKQRLDFDAEPGPRYRFVVYAKDNGVPALSSSVDVAITTENVNDEVPTIISPGVLVLRDEVRGGGFTLTRLRARDADGDNVRFYFSPRSERYEIFSIKPSSGIIQVVAPVPEDRDSYILNITAEDDGSCCGSIKTLQSEASVTVEIVDSVNQKPVFTNCLNYSNVAGFDEDIEPGEPVIQVSASDPDRGLNGIVTYSIESPSPSLSDAPFQIDPESGKITIKTKVNREAYRKDFIQVTVKGSDGAQNPQEGWCTFRVSIRDINDNDPVFNSLSYSEKISSNAQKGRIILRVGATDADIGDNARISYSLIKNGNGVFGIYEENGLIFLKKAPSVTHYELLVRAQDHGVEPRNATASVTIDVASETSEPPTFDDDVMSPGYHYRVAETVNPNSQDAIITTLTCRSNMDNPRVQYFLVDSRDIVQSQQAGNFAIREYQEGGRYKVDVMVAAQLDYEKANQHTIQLRCQNFGGLTMYEQITVTVDVEDRNNKVPYFEGMDSNGRYAGSVFENTNAGALVIEVQGYDDDVTPSYNQLVFRLSEQSYDGVLNDFEIRNLPGNKAGIHTKRPFDREEQPRFFLTVIADDQSPSDRINHKPPGSSNTASVIVQVTITDKNDNPMEFRQSLYTHTVKETASIGHVIFSVTADDKDEVDKGQLKYSFTSPDDIPFDIRDQTGEIVVTGKLDYDEGVKSYLLTLESRDAENFYSATTQVKIDILDENDNPPVFERPEYIIDDKVVEEDQSISKESPMPLIQVKATDKDVARTTNMRYRLLGEGTEAGDMQLFTIDQRTGQIYLVGILDRDTKSEYIFTVEATDEDQEPQKGYTNIKVKPLDINDNKPKFDQNRLTGEVFENTEPGCPNLDNCPPIAVVMTTDADYGENSTIDYEIVSSPAERTGGRYFDIDAQGRIFSQVEAKFLDRETRPKFEVVVRAKDRGPEPQTATATVIITLKDRNDNPPKFTQREYQVSMSEHQEEGIVTEVHATDLDIGVNAELQFSMSEQAALVGYFKVDTIDNHGAISVYQPVDFEKLMDPVFRLEIIVQDKNPLHRDTATVVITVEDFNDEAPKFKDEYMEVEIEENREPGKVIATFEATDADSGINAMFSFLIDRDSDRRREFVIHPDTGVVQTRKKLDREVQASMFVVIKAVDKGDPRQTGTATLEVTVTDTNDNFPVFKEDYRPVVMENMKKGDEVTVLEVFAVDHDTLIYGPPFGFALPDNCSALACSHFDLTPNDDGDERRGTAIITTRSVFDREEHKYYELPIVMWDMRDKNSDKARTGTNTLTIVIGDQNDNPHFPGHQNVFVYNYKGMFGPLQIGRVYAEDLDDWDLPDKTFTFLSPPSMKNFFSVDEDTGDITMKRGVRANFGEEPYQFKVSVHDKKTVVSTVAVTVKDLSDEAVQNSGAVRLAGVTAEEFILEPKDKRTGRRTDSLYTQFRMLMMQKLGYDSIDHVEIITLLNGPDYLEVRYAAHGSPYLSSAQLDNIIIMNKQEFEDLGVSVLTVPIDNCQEEVFEGGCYNKLVVTGQPVLVNANGTSYVGVEAYTVAAEGCKSDEFPEKNNCDGGYCFNGGTCVKDNWGTLSCVCMDEFDGPRCQQRSHHFDGNSVAFYRTLEQCEDSQTSLDFMTAQDDGVILYNGPLVNIDPLESPQDFIFLFLRGGFPVLLLDHGTGVMELTLDGTDKHGSQLMKKLSDGRWHHIDINRKGKMVELVVDRCSTAESQRQHVQDDKACRVRAETPGENTFLNVDTHLHLGGVQAAKPLNHLSGHPIVGFNGCIKNLVHNKRLYDLHYKPVSGINTGNNGCPPEAEFCGRGSSKPECGFNGICESSLSGLVTCQCLPGWFGKSCDKPATVRDFGKKSYYLWMMKEELFSSQRLSRNREISAQLMFRTRETNGILLDMYDSSSSESARHIQLKLHNGKVRLQFNLGDGDKTLDLENAQANNGRWHRLRMDRYGTEFHLRLDGGEGRNYAYRLGSEGGTELEVFKVSRMVFSGAVKQGLGLSSVLREDLISTCIQDVRINDGYFAMTDAEGNDPDTMARVEENRNTREGCVREDCLRHNCKVNTICVPLWEFHECRCLPGSRKVGNDCFSSCIPNPCFNNVTCSIVNSDIKCQCPPGWRGQFCDELGPEEVKSGDLSDGALVIILVSLIVVILLALIVFLLWRFCPHRDEGEKYILEVDAEDDIRENVMNYDEEGAGEEDQDAYDLFRLQRANFETPGRPYDMERRMDMKQSNAGPDKPDVGNFIDGRMKDADNDDGAPPHDAVREFNFEGGDSEAGSLSSLSTSSSERAHEYDYLNDWGPKFSKLADMYGAGQDLEDW</sequence>
<dbReference type="PROSITE" id="PS00022">
    <property type="entry name" value="EGF_1"/>
    <property type="match status" value="3"/>
</dbReference>
<keyword evidence="8 10" id="KW-1015">Disulfide bond</keyword>
<keyword evidence="11" id="KW-0130">Cell adhesion</keyword>
<dbReference type="InterPro" id="IPR015919">
    <property type="entry name" value="Cadherin-like_sf"/>
</dbReference>
<evidence type="ECO:0000256" key="14">
    <source>
        <dbReference type="SAM" id="Phobius"/>
    </source>
</evidence>
<dbReference type="InterPro" id="IPR000233">
    <property type="entry name" value="Cadherin_Y-type_LIR"/>
</dbReference>
<organism evidence="19 20">
    <name type="scientific">Aplysia californica</name>
    <name type="common">California sea hare</name>
    <dbReference type="NCBI Taxonomy" id="6500"/>
    <lineage>
        <taxon>Eukaryota</taxon>
        <taxon>Metazoa</taxon>
        <taxon>Spiralia</taxon>
        <taxon>Lophotrochozoa</taxon>
        <taxon>Mollusca</taxon>
        <taxon>Gastropoda</taxon>
        <taxon>Heterobranchia</taxon>
        <taxon>Euthyneura</taxon>
        <taxon>Tectipleura</taxon>
        <taxon>Aplysiida</taxon>
        <taxon>Aplysioidea</taxon>
        <taxon>Aplysiidae</taxon>
        <taxon>Aplysia</taxon>
    </lineage>
</organism>
<feature type="domain" description="Cadherin" evidence="18">
    <location>
        <begin position="1303"/>
        <end position="1420"/>
    </location>
</feature>
<feature type="domain" description="Cadherin" evidence="18">
    <location>
        <begin position="57"/>
        <end position="173"/>
    </location>
</feature>
<feature type="domain" description="Cadherin" evidence="18">
    <location>
        <begin position="839"/>
        <end position="956"/>
    </location>
</feature>
<evidence type="ECO:0000256" key="15">
    <source>
        <dbReference type="SAM" id="SignalP"/>
    </source>
</evidence>
<dbReference type="InterPro" id="IPR056370">
    <property type="entry name" value="Shg-like_Ig-like"/>
</dbReference>
<dbReference type="PRINTS" id="PR00205">
    <property type="entry name" value="CADHERIN"/>
</dbReference>
<evidence type="ECO:0000256" key="5">
    <source>
        <dbReference type="ARBA" id="ARBA00022837"/>
    </source>
</evidence>
<dbReference type="InterPro" id="IPR027397">
    <property type="entry name" value="Catenin-bd_sf"/>
</dbReference>
<dbReference type="Proteomes" id="UP000694888">
    <property type="component" value="Unplaced"/>
</dbReference>
<dbReference type="InterPro" id="IPR020894">
    <property type="entry name" value="Cadherin_CS"/>
</dbReference>
<dbReference type="InterPro" id="IPR009030">
    <property type="entry name" value="Growth_fac_rcpt_cys_sf"/>
</dbReference>
<dbReference type="SUPFAM" id="SSF49899">
    <property type="entry name" value="Concanavalin A-like lectins/glucanases"/>
    <property type="match status" value="2"/>
</dbReference>
<keyword evidence="19" id="KW-1185">Reference proteome</keyword>
<feature type="compositionally biased region" description="Basic and acidic residues" evidence="13">
    <location>
        <begin position="2701"/>
        <end position="2722"/>
    </location>
</feature>
<evidence type="ECO:0000313" key="20">
    <source>
        <dbReference type="RefSeq" id="XP_005106527.1"/>
    </source>
</evidence>
<dbReference type="PROSITE" id="PS50268">
    <property type="entry name" value="CADHERIN_2"/>
    <property type="match status" value="16"/>
</dbReference>
<dbReference type="Gene3D" id="2.10.25.10">
    <property type="entry name" value="Laminin"/>
    <property type="match status" value="2"/>
</dbReference>
<keyword evidence="7 14" id="KW-0472">Membrane</keyword>
<dbReference type="SMART" id="SM00282">
    <property type="entry name" value="LamG"/>
    <property type="match status" value="2"/>
</dbReference>
<feature type="domain" description="Cadherin" evidence="18">
    <location>
        <begin position="634"/>
        <end position="733"/>
    </location>
</feature>
<dbReference type="PANTHER" id="PTHR24027:SF422">
    <property type="entry name" value="CADHERIN DOMAIN-CONTAINING PROTEIN"/>
    <property type="match status" value="1"/>
</dbReference>
<dbReference type="CDD" id="cd00110">
    <property type="entry name" value="LamG"/>
    <property type="match status" value="2"/>
</dbReference>
<dbReference type="SUPFAM" id="SSF57184">
    <property type="entry name" value="Growth factor receptor domain"/>
    <property type="match status" value="1"/>
</dbReference>
<feature type="chain" id="PRO_5045548169" evidence="15">
    <location>
        <begin position="24"/>
        <end position="2773"/>
    </location>
</feature>
<feature type="domain" description="Cadherin" evidence="18">
    <location>
        <begin position="529"/>
        <end position="620"/>
    </location>
</feature>
<dbReference type="Gene3D" id="2.60.40.60">
    <property type="entry name" value="Cadherins"/>
    <property type="match status" value="15"/>
</dbReference>
<feature type="domain" description="EGF-like" evidence="17">
    <location>
        <begin position="2260"/>
        <end position="2301"/>
    </location>
</feature>
<evidence type="ECO:0000259" key="16">
    <source>
        <dbReference type="PROSITE" id="PS50025"/>
    </source>
</evidence>
<dbReference type="Pfam" id="PF02210">
    <property type="entry name" value="Laminin_G_2"/>
    <property type="match status" value="2"/>
</dbReference>
<feature type="disulfide bond" evidence="10">
    <location>
        <begin position="2291"/>
        <end position="2300"/>
    </location>
</feature>
<keyword evidence="6 14" id="KW-1133">Transmembrane helix</keyword>
<dbReference type="InterPro" id="IPR039808">
    <property type="entry name" value="Cadherin"/>
</dbReference>